<dbReference type="PATRIC" id="fig|754476.3.peg.1944"/>
<dbReference type="InterPro" id="IPR044946">
    <property type="entry name" value="Restrct_endonuc_typeI_TRD_sf"/>
</dbReference>
<keyword evidence="4" id="KW-0175">Coiled coil</keyword>
<dbReference type="Proteomes" id="UP000009144">
    <property type="component" value="Chromosome"/>
</dbReference>
<dbReference type="eggNOG" id="COG0732">
    <property type="taxonomic scope" value="Bacteria"/>
</dbReference>
<dbReference type="PANTHER" id="PTHR30408:SF12">
    <property type="entry name" value="TYPE I RESTRICTION ENZYME MJAVIII SPECIFICITY SUBUNIT"/>
    <property type="match status" value="1"/>
</dbReference>
<dbReference type="STRING" id="754476.Q7A_1966"/>
<dbReference type="GO" id="GO:0009307">
    <property type="term" value="P:DNA restriction-modification system"/>
    <property type="evidence" value="ECO:0007669"/>
    <property type="project" value="UniProtKB-KW"/>
</dbReference>
<dbReference type="Gene3D" id="3.90.220.20">
    <property type="entry name" value="DNA methylase specificity domains"/>
    <property type="match status" value="1"/>
</dbReference>
<dbReference type="GO" id="GO:0003677">
    <property type="term" value="F:DNA binding"/>
    <property type="evidence" value="ECO:0007669"/>
    <property type="project" value="UniProtKB-KW"/>
</dbReference>
<keyword evidence="6" id="KW-0378">Hydrolase</keyword>
<dbReference type="REBASE" id="48169">
    <property type="entry name" value="S.MspJAM1ORF1968P"/>
</dbReference>
<protein>
    <submittedName>
        <fullName evidence="6">Type I restriction-modification system, specificity subunit S</fullName>
        <ecNumber evidence="6">3.1.21.3</ecNumber>
    </submittedName>
</protein>
<dbReference type="AlphaFoldDB" id="I1XK64"/>
<reference evidence="6 7" key="1">
    <citation type="journal article" date="2012" name="J. Bacteriol.">
        <title>Complete genome sequences of Methylophaga sp. strain JAM1 and Methylophaga sp. strain JAM7.</title>
        <authorList>
            <person name="Villeneuve C."/>
            <person name="Martineau C."/>
            <person name="Mauffrey F."/>
            <person name="Villemur R."/>
        </authorList>
    </citation>
    <scope>NUCLEOTIDE SEQUENCE [LARGE SCALE GENOMIC DNA]</scope>
    <source>
        <strain evidence="6 7">JAM1</strain>
    </source>
</reference>
<dbReference type="InterPro" id="IPR052021">
    <property type="entry name" value="Type-I_RS_S_subunit"/>
</dbReference>
<feature type="coiled-coil region" evidence="4">
    <location>
        <begin position="201"/>
        <end position="228"/>
    </location>
</feature>
<reference evidence="6 7" key="2">
    <citation type="journal article" date="2013" name="Int. J. Syst. Evol. Microbiol.">
        <title>Methylophaga nitratireducenticrescens sp. nov. and Methylophaga frappieri sp. nov., isolated from the biofilm of the methanol-fed denitrification system treating the seawater at the Montreal Biodome.</title>
        <authorList>
            <person name="Villeneuve C."/>
            <person name="Martineau C."/>
            <person name="Mauffrey F."/>
            <person name="Villemur R."/>
        </authorList>
    </citation>
    <scope>NUCLEOTIDE SEQUENCE [LARGE SCALE GENOMIC DNA]</scope>
    <source>
        <strain evidence="6 7">JAM1</strain>
    </source>
</reference>
<evidence type="ECO:0000256" key="4">
    <source>
        <dbReference type="SAM" id="Coils"/>
    </source>
</evidence>
<dbReference type="Pfam" id="PF01420">
    <property type="entry name" value="Methylase_S"/>
    <property type="match status" value="1"/>
</dbReference>
<keyword evidence="3" id="KW-0238">DNA-binding</keyword>
<sequence length="240" mass="27097">MDAADSLRQKDQQLVEHYTALSQSLFLEMFGDVFLNNKHYPKATFKQLLDKVQIGPFGSQLHKHDYVENGVPLINPVHIVESKVLPSNSFSILKEKYDSLPNYHLKEGDLIMARRGEMGRCALITRKEEGFFCGTGSLYLRPNNNVNSTFLLHVITSDSGKSYLERNAQGVTMMNLNKKIILNIEIGLPPIELQNQFEVSINLIEQQKQQAQANLEKSEALFNSLLQRAFTGELTANKAA</sequence>
<evidence type="ECO:0000256" key="1">
    <source>
        <dbReference type="ARBA" id="ARBA00010923"/>
    </source>
</evidence>
<evidence type="ECO:0000313" key="6">
    <source>
        <dbReference type="EMBL" id="AFI84783.1"/>
    </source>
</evidence>
<evidence type="ECO:0000313" key="7">
    <source>
        <dbReference type="Proteomes" id="UP000009144"/>
    </source>
</evidence>
<evidence type="ECO:0000256" key="2">
    <source>
        <dbReference type="ARBA" id="ARBA00022747"/>
    </source>
</evidence>
<accession>I1XK64</accession>
<evidence type="ECO:0000256" key="3">
    <source>
        <dbReference type="ARBA" id="ARBA00023125"/>
    </source>
</evidence>
<feature type="domain" description="Type I restriction modification DNA specificity" evidence="5">
    <location>
        <begin position="69"/>
        <end position="196"/>
    </location>
</feature>
<dbReference type="HOGENOM" id="CLU_021095_7_0_6"/>
<dbReference type="PANTHER" id="PTHR30408">
    <property type="entry name" value="TYPE-1 RESTRICTION ENZYME ECOKI SPECIFICITY PROTEIN"/>
    <property type="match status" value="1"/>
</dbReference>
<organism evidence="6 7">
    <name type="scientific">Methylophaga nitratireducenticrescens</name>
    <dbReference type="NCBI Taxonomy" id="754476"/>
    <lineage>
        <taxon>Bacteria</taxon>
        <taxon>Pseudomonadati</taxon>
        <taxon>Pseudomonadota</taxon>
        <taxon>Gammaproteobacteria</taxon>
        <taxon>Thiotrichales</taxon>
        <taxon>Piscirickettsiaceae</taxon>
        <taxon>Methylophaga</taxon>
    </lineage>
</organism>
<comment type="similarity">
    <text evidence="1">Belongs to the type-I restriction system S methylase family.</text>
</comment>
<dbReference type="EMBL" id="CP003390">
    <property type="protein sequence ID" value="AFI84783.1"/>
    <property type="molecule type" value="Genomic_DNA"/>
</dbReference>
<dbReference type="InterPro" id="IPR000055">
    <property type="entry name" value="Restrct_endonuc_typeI_TRD"/>
</dbReference>
<evidence type="ECO:0000259" key="5">
    <source>
        <dbReference type="Pfam" id="PF01420"/>
    </source>
</evidence>
<name>I1XK64_METNJ</name>
<dbReference type="SUPFAM" id="SSF116734">
    <property type="entry name" value="DNA methylase specificity domain"/>
    <property type="match status" value="1"/>
</dbReference>
<proteinExistence type="inferred from homology"/>
<keyword evidence="7" id="KW-1185">Reference proteome</keyword>
<keyword evidence="2" id="KW-0680">Restriction system</keyword>
<gene>
    <name evidence="6" type="ordered locus">Q7A_1966</name>
</gene>
<dbReference type="EC" id="3.1.21.3" evidence="6"/>
<dbReference type="GO" id="GO:0009035">
    <property type="term" value="F:type I site-specific deoxyribonuclease activity"/>
    <property type="evidence" value="ECO:0007669"/>
    <property type="project" value="UniProtKB-EC"/>
</dbReference>